<dbReference type="Pfam" id="PF13976">
    <property type="entry name" value="gag_pre-integrs"/>
    <property type="match status" value="1"/>
</dbReference>
<dbReference type="GO" id="GO:0046872">
    <property type="term" value="F:metal ion binding"/>
    <property type="evidence" value="ECO:0007669"/>
    <property type="project" value="UniProtKB-KW"/>
</dbReference>
<dbReference type="PANTHER" id="PTHR42648:SF32">
    <property type="entry name" value="RIBONUCLEASE H-LIKE DOMAIN, GAG-PRE-INTEGRASE DOMAIN PROTEIN-RELATED"/>
    <property type="match status" value="1"/>
</dbReference>
<evidence type="ECO:0000259" key="5">
    <source>
        <dbReference type="Pfam" id="PF07727"/>
    </source>
</evidence>
<feature type="domain" description="GAG-pre-integrase" evidence="6">
    <location>
        <begin position="620"/>
        <end position="693"/>
    </location>
</feature>
<feature type="domain" description="Reverse transcriptase Ty1/copia-type" evidence="5">
    <location>
        <begin position="934"/>
        <end position="1030"/>
    </location>
</feature>
<keyword evidence="4" id="KW-0175">Coiled coil</keyword>
<dbReference type="Gene3D" id="3.30.420.10">
    <property type="entry name" value="Ribonuclease H-like superfamily/Ribonuclease H"/>
    <property type="match status" value="1"/>
</dbReference>
<dbReference type="GO" id="GO:0003676">
    <property type="term" value="F:nucleic acid binding"/>
    <property type="evidence" value="ECO:0007669"/>
    <property type="project" value="InterPro"/>
</dbReference>
<evidence type="ECO:0000256" key="3">
    <source>
        <dbReference type="ARBA" id="ARBA00022801"/>
    </source>
</evidence>
<proteinExistence type="predicted"/>
<dbReference type="InterPro" id="IPR039537">
    <property type="entry name" value="Retrotran_Ty1/copia-like"/>
</dbReference>
<sequence length="1128" mass="127307">MVTAAKLPVLNPNEFKLWKIRIEQSVDGVETPYPPTIVEEKLARKNELKDRGTLLMALPNEHQLKFNSYKTAKSLMETIEKRFGGNKESKKVQKTLLKQQYKNFNGTSSEGLDQIYDKLQKLIRQLEIHGETISQEDLNLKLLKINIAYGVSAASSKTNASNLPNVDSLSDAVIYSFVASQSNSSQLGNEDLKQIDPDDLEEMDLKWQIAMWNAIIATEECDGLGYDWSDQAKDGPTNFALVAYASLSYSSSDSKVSSCSKACLKSYETLKEHYDNITKDFNKSQFNLGAYKAGLESVEARLEVYKKNEAVFEDEIKILKLDVMFKDKAITELRQKFEKVKKERDDLKLTLEKFEGSSKNLSRLLDSQQYDKFKTGLGNFMPSKPDLVFADEHVVSESVTSLPSIAKIKVKTSESKPKTVSAPIIEDWVSDSDDENEIETETKQIKPSFAKVKFVKPTEHVKSPRKSIKQEEILTNSGLKILNTGMEISSRAAVSVNTARPINTDYQRSTVNGARPASNVFNKAHSHGNPQQELQEKEVIDSGCSRHMTGNMSYLSEYEEIDGGYVAFGGDPKGRKITSKGKISTGKLDFEDTLNVLFCLLTLSYLMKVKFLLRVLRKKNMYIVDLRNVASSGGLTCLFAKATLDVSNLWHMRLGHMNFKTMNKLVKGNLVRGLPSKIFENDHICVACQKGKQHKASCKTKTIRMTIVDLVGQNGVAERKNRTLIEAVRTMLADSKLPSTFWAEAVNTACYVQNRVVIKPHNKISYELFLGRKPSLRFMRLFGCPVTILNTLDHLGIGPNWMFDIDSLTMSMNYQPVFTGNQTNGNAGPKSSDDKDADKEMKFLNINTVGSNDPSMPSLEETGIFDDVYDDREVGAEADTNNLELLTVVSPIFTTRVHKDHSKKQIIGDLNLATQTKRMIIFSEENAMGHWNQMGFKNKKDERGIVVRNKARLVAQGYPQEEGIDYDEVFAPIARIEETGLFLAYASFMGFIMYQMDVKSALLYGTIKEEVHVSQPPGFEDPHFPDKVYKDRGDILLVQVYVDDIIFGSTKKLLCDEFEQMMHKRFQMSSIGELTFFLRLQVKQKDDEIFFSQDKYVADILKKFDFTTVKTTSTPIETNKALLKDEDA</sequence>
<dbReference type="Pfam" id="PF14223">
    <property type="entry name" value="Retrotran_gag_2"/>
    <property type="match status" value="1"/>
</dbReference>
<dbReference type="InterPro" id="IPR036397">
    <property type="entry name" value="RNaseH_sf"/>
</dbReference>
<feature type="coiled-coil region" evidence="4">
    <location>
        <begin position="295"/>
        <end position="357"/>
    </location>
</feature>
<dbReference type="AlphaFoldDB" id="A0A6L2LK89"/>
<dbReference type="InterPro" id="IPR025724">
    <property type="entry name" value="GAG-pre-integrase_dom"/>
</dbReference>
<dbReference type="SUPFAM" id="SSF53098">
    <property type="entry name" value="Ribonuclease H-like"/>
    <property type="match status" value="1"/>
</dbReference>
<protein>
    <submittedName>
        <fullName evidence="8">Ribonuclease H-like domain-containing protein</fullName>
    </submittedName>
</protein>
<dbReference type="GO" id="GO:0008233">
    <property type="term" value="F:peptidase activity"/>
    <property type="evidence" value="ECO:0007669"/>
    <property type="project" value="UniProtKB-KW"/>
</dbReference>
<comment type="caution">
    <text evidence="8">The sequence shown here is derived from an EMBL/GenBank/DDBJ whole genome shotgun (WGS) entry which is preliminary data.</text>
</comment>
<dbReference type="InterPro" id="IPR012337">
    <property type="entry name" value="RNaseH-like_sf"/>
</dbReference>
<feature type="domain" description="Reverse transcriptase Ty1/copia-type" evidence="5">
    <location>
        <begin position="1035"/>
        <end position="1117"/>
    </location>
</feature>
<dbReference type="GO" id="GO:0006508">
    <property type="term" value="P:proteolysis"/>
    <property type="evidence" value="ECO:0007669"/>
    <property type="project" value="UniProtKB-KW"/>
</dbReference>
<evidence type="ECO:0000313" key="8">
    <source>
        <dbReference type="EMBL" id="GEU61427.1"/>
    </source>
</evidence>
<evidence type="ECO:0000259" key="7">
    <source>
        <dbReference type="Pfam" id="PF22936"/>
    </source>
</evidence>
<evidence type="ECO:0000256" key="4">
    <source>
        <dbReference type="SAM" id="Coils"/>
    </source>
</evidence>
<dbReference type="Pfam" id="PF22936">
    <property type="entry name" value="Pol_BBD"/>
    <property type="match status" value="1"/>
</dbReference>
<dbReference type="EMBL" id="BKCJ010004502">
    <property type="protein sequence ID" value="GEU61427.1"/>
    <property type="molecule type" value="Genomic_DNA"/>
</dbReference>
<dbReference type="InterPro" id="IPR013103">
    <property type="entry name" value="RVT_2"/>
</dbReference>
<dbReference type="PANTHER" id="PTHR42648">
    <property type="entry name" value="TRANSPOSASE, PUTATIVE-RELATED"/>
    <property type="match status" value="1"/>
</dbReference>
<organism evidence="8">
    <name type="scientific">Tanacetum cinerariifolium</name>
    <name type="common">Dalmatian daisy</name>
    <name type="synonym">Chrysanthemum cinerariifolium</name>
    <dbReference type="NCBI Taxonomy" id="118510"/>
    <lineage>
        <taxon>Eukaryota</taxon>
        <taxon>Viridiplantae</taxon>
        <taxon>Streptophyta</taxon>
        <taxon>Embryophyta</taxon>
        <taxon>Tracheophyta</taxon>
        <taxon>Spermatophyta</taxon>
        <taxon>Magnoliopsida</taxon>
        <taxon>eudicotyledons</taxon>
        <taxon>Gunneridae</taxon>
        <taxon>Pentapetalae</taxon>
        <taxon>asterids</taxon>
        <taxon>campanulids</taxon>
        <taxon>Asterales</taxon>
        <taxon>Asteraceae</taxon>
        <taxon>Asteroideae</taxon>
        <taxon>Anthemideae</taxon>
        <taxon>Anthemidinae</taxon>
        <taxon>Tanacetum</taxon>
    </lineage>
</organism>
<feature type="domain" description="Retrovirus-related Pol polyprotein from transposon TNT 1-94-like beta-barrel" evidence="7">
    <location>
        <begin position="539"/>
        <end position="584"/>
    </location>
</feature>
<keyword evidence="2" id="KW-0479">Metal-binding</keyword>
<reference evidence="8" key="1">
    <citation type="journal article" date="2019" name="Sci. Rep.">
        <title>Draft genome of Tanacetum cinerariifolium, the natural source of mosquito coil.</title>
        <authorList>
            <person name="Yamashiro T."/>
            <person name="Shiraishi A."/>
            <person name="Satake H."/>
            <person name="Nakayama K."/>
        </authorList>
    </citation>
    <scope>NUCLEOTIDE SEQUENCE</scope>
</reference>
<evidence type="ECO:0000256" key="2">
    <source>
        <dbReference type="ARBA" id="ARBA00022723"/>
    </source>
</evidence>
<gene>
    <name evidence="8" type="ORF">Tci_033405</name>
</gene>
<accession>A0A6L2LK89</accession>
<keyword evidence="1" id="KW-0645">Protease</keyword>
<dbReference type="InterPro" id="IPR054722">
    <property type="entry name" value="PolX-like_BBD"/>
</dbReference>
<evidence type="ECO:0000256" key="1">
    <source>
        <dbReference type="ARBA" id="ARBA00022670"/>
    </source>
</evidence>
<name>A0A6L2LK89_TANCI</name>
<evidence type="ECO:0000259" key="6">
    <source>
        <dbReference type="Pfam" id="PF13976"/>
    </source>
</evidence>
<dbReference type="Pfam" id="PF07727">
    <property type="entry name" value="RVT_2"/>
    <property type="match status" value="2"/>
</dbReference>
<keyword evidence="3" id="KW-0378">Hydrolase</keyword>